<reference evidence="2" key="2">
    <citation type="submission" date="2019-10" db="EMBL/GenBank/DDBJ databases">
        <authorList>
            <consortium name="NCBI Genome Project"/>
        </authorList>
    </citation>
    <scope>NUCLEOTIDE SEQUENCE</scope>
    <source>
        <strain evidence="2">NI907</strain>
    </source>
</reference>
<protein>
    <submittedName>
        <fullName evidence="2">Uncharacterized protein</fullName>
    </submittedName>
</protein>
<name>A0A6P8AYK9_PYRGI</name>
<dbReference type="RefSeq" id="XP_030979952.1">
    <property type="nucleotide sequence ID" value="XM_031130576.1"/>
</dbReference>
<accession>A0A6P8AYK9</accession>
<gene>
    <name evidence="2" type="ORF">PgNI_10603</name>
</gene>
<keyword evidence="1" id="KW-1185">Reference proteome</keyword>
<dbReference type="Proteomes" id="UP000515153">
    <property type="component" value="Chromosome VII"/>
</dbReference>
<reference evidence="2" key="3">
    <citation type="submission" date="2025-08" db="UniProtKB">
        <authorList>
            <consortium name="RefSeq"/>
        </authorList>
    </citation>
    <scope>IDENTIFICATION</scope>
    <source>
        <strain evidence="2">NI907</strain>
    </source>
</reference>
<organism evidence="1 2">
    <name type="scientific">Pyricularia grisea</name>
    <name type="common">Crabgrass-specific blast fungus</name>
    <name type="synonym">Magnaporthe grisea</name>
    <dbReference type="NCBI Taxonomy" id="148305"/>
    <lineage>
        <taxon>Eukaryota</taxon>
        <taxon>Fungi</taxon>
        <taxon>Dikarya</taxon>
        <taxon>Ascomycota</taxon>
        <taxon>Pezizomycotina</taxon>
        <taxon>Sordariomycetes</taxon>
        <taxon>Sordariomycetidae</taxon>
        <taxon>Magnaporthales</taxon>
        <taxon>Pyriculariaceae</taxon>
        <taxon>Pyricularia</taxon>
    </lineage>
</organism>
<reference evidence="1 2" key="1">
    <citation type="journal article" date="2019" name="Mol. Biol. Evol.">
        <title>Blast fungal genomes show frequent chromosomal changes, gene gains and losses, and effector gene turnover.</title>
        <authorList>
            <person name="Gomez Luciano L.B."/>
            <person name="Jason Tsai I."/>
            <person name="Chuma I."/>
            <person name="Tosa Y."/>
            <person name="Chen Y.H."/>
            <person name="Li J.Y."/>
            <person name="Li M.Y."/>
            <person name="Jade Lu M.Y."/>
            <person name="Nakayashiki H."/>
            <person name="Li W.H."/>
        </authorList>
    </citation>
    <scope>NUCLEOTIDE SEQUENCE [LARGE SCALE GENOMIC DNA]</scope>
    <source>
        <strain evidence="1 2">NI907</strain>
    </source>
</reference>
<proteinExistence type="predicted"/>
<dbReference type="KEGG" id="pgri:PgNI_10603"/>
<evidence type="ECO:0000313" key="2">
    <source>
        <dbReference type="RefSeq" id="XP_030979952.1"/>
    </source>
</evidence>
<sequence length="40" mass="4511">MPTVETWFVRQRRSCVTTDRLNVGTWPLLPGDGSEIHLAA</sequence>
<dbReference type="AlphaFoldDB" id="A0A6P8AYK9"/>
<evidence type="ECO:0000313" key="1">
    <source>
        <dbReference type="Proteomes" id="UP000515153"/>
    </source>
</evidence>
<dbReference type="GeneID" id="41965482"/>